<organism evidence="1 2">
    <name type="scientific">Anaerotruncus colihominis</name>
    <dbReference type="NCBI Taxonomy" id="169435"/>
    <lineage>
        <taxon>Bacteria</taxon>
        <taxon>Bacillati</taxon>
        <taxon>Bacillota</taxon>
        <taxon>Clostridia</taxon>
        <taxon>Eubacteriales</taxon>
        <taxon>Oscillospiraceae</taxon>
        <taxon>Anaerotruncus</taxon>
    </lineage>
</organism>
<gene>
    <name evidence="1" type="ORF">DXC40_11855</name>
</gene>
<reference evidence="1 2" key="1">
    <citation type="submission" date="2018-08" db="EMBL/GenBank/DDBJ databases">
        <title>A genome reference for cultivated species of the human gut microbiota.</title>
        <authorList>
            <person name="Zou Y."/>
            <person name="Xue W."/>
            <person name="Luo G."/>
        </authorList>
    </citation>
    <scope>NUCLEOTIDE SEQUENCE [LARGE SCALE GENOMIC DNA]</scope>
    <source>
        <strain evidence="1 2">TF05-12AC</strain>
    </source>
</reference>
<protein>
    <submittedName>
        <fullName evidence="1">Uncharacterized protein</fullName>
    </submittedName>
</protein>
<sequence length="162" mass="19377">MKSAINRNLYGRAKGMEKPLKFKEIVMPYPNPENTYTDYDRKLQPKMDFESGHLKEFYLNHREKLIETAIKECEEYLDADDWMEEETFPRIKDLAGEWYLASVTVRNQDKEIIVQLYLHFLGYYPRGCARKEIDDYLGMEAWFVYEPVQKIFNFDGFNTDAI</sequence>
<dbReference type="AlphaFoldDB" id="A0A3E3IIQ0"/>
<evidence type="ECO:0000313" key="1">
    <source>
        <dbReference type="EMBL" id="RGE66927.1"/>
    </source>
</evidence>
<proteinExistence type="predicted"/>
<comment type="caution">
    <text evidence="1">The sequence shown here is derived from an EMBL/GenBank/DDBJ whole genome shotgun (WGS) entry which is preliminary data.</text>
</comment>
<dbReference type="Proteomes" id="UP000260828">
    <property type="component" value="Unassembled WGS sequence"/>
</dbReference>
<evidence type="ECO:0000313" key="2">
    <source>
        <dbReference type="Proteomes" id="UP000260828"/>
    </source>
</evidence>
<name>A0A3E3IIQ0_9FIRM</name>
<dbReference type="EMBL" id="QVME01000006">
    <property type="protein sequence ID" value="RGE66927.1"/>
    <property type="molecule type" value="Genomic_DNA"/>
</dbReference>
<accession>A0A3E3IIQ0</accession>